<dbReference type="CDD" id="cd14686">
    <property type="entry name" value="bZIP"/>
    <property type="match status" value="1"/>
</dbReference>
<dbReference type="GO" id="GO:0003700">
    <property type="term" value="F:DNA-binding transcription factor activity"/>
    <property type="evidence" value="ECO:0007669"/>
    <property type="project" value="InterPro"/>
</dbReference>
<dbReference type="EMBL" id="MU007073">
    <property type="protein sequence ID" value="KAF2424847.1"/>
    <property type="molecule type" value="Genomic_DNA"/>
</dbReference>
<dbReference type="Gene3D" id="1.20.5.170">
    <property type="match status" value="1"/>
</dbReference>
<dbReference type="InterPro" id="IPR046347">
    <property type="entry name" value="bZIP_sf"/>
</dbReference>
<evidence type="ECO:0000259" key="2">
    <source>
        <dbReference type="PROSITE" id="PS50217"/>
    </source>
</evidence>
<dbReference type="SMART" id="SM00338">
    <property type="entry name" value="BRLZ"/>
    <property type="match status" value="1"/>
</dbReference>
<dbReference type="Proteomes" id="UP000800235">
    <property type="component" value="Unassembled WGS sequence"/>
</dbReference>
<dbReference type="OrthoDB" id="2257100at2759"/>
<dbReference type="SUPFAM" id="SSF57959">
    <property type="entry name" value="Leucine zipper domain"/>
    <property type="match status" value="1"/>
</dbReference>
<feature type="non-terminal residue" evidence="3">
    <location>
        <position position="1"/>
    </location>
</feature>
<proteinExistence type="predicted"/>
<dbReference type="AlphaFoldDB" id="A0A9P4TV21"/>
<comment type="caution">
    <text evidence="3">The sequence shown here is derived from an EMBL/GenBank/DDBJ whole genome shotgun (WGS) entry which is preliminary data.</text>
</comment>
<dbReference type="InterPro" id="IPR004827">
    <property type="entry name" value="bZIP"/>
</dbReference>
<feature type="non-terminal residue" evidence="3">
    <location>
        <position position="60"/>
    </location>
</feature>
<accession>A0A9P4TV21</accession>
<gene>
    <name evidence="3" type="ORF">EJ08DRAFT_559771</name>
</gene>
<evidence type="ECO:0000256" key="1">
    <source>
        <dbReference type="SAM" id="Coils"/>
    </source>
</evidence>
<dbReference type="Pfam" id="PF07716">
    <property type="entry name" value="bZIP_2"/>
    <property type="match status" value="1"/>
</dbReference>
<organism evidence="3 4">
    <name type="scientific">Tothia fuscella</name>
    <dbReference type="NCBI Taxonomy" id="1048955"/>
    <lineage>
        <taxon>Eukaryota</taxon>
        <taxon>Fungi</taxon>
        <taxon>Dikarya</taxon>
        <taxon>Ascomycota</taxon>
        <taxon>Pezizomycotina</taxon>
        <taxon>Dothideomycetes</taxon>
        <taxon>Pleosporomycetidae</taxon>
        <taxon>Venturiales</taxon>
        <taxon>Cylindrosympodiaceae</taxon>
        <taxon>Tothia</taxon>
    </lineage>
</organism>
<keyword evidence="1" id="KW-0175">Coiled coil</keyword>
<dbReference type="PROSITE" id="PS50217">
    <property type="entry name" value="BZIP"/>
    <property type="match status" value="1"/>
</dbReference>
<sequence>KVEKRQRNNLAARKYRQKRIDRIEELEEALRKMAQEKDDLAIRLAKRDGEVELLKEMLQK</sequence>
<feature type="coiled-coil region" evidence="1">
    <location>
        <begin position="16"/>
        <end position="43"/>
    </location>
</feature>
<keyword evidence="4" id="KW-1185">Reference proteome</keyword>
<evidence type="ECO:0000313" key="3">
    <source>
        <dbReference type="EMBL" id="KAF2424847.1"/>
    </source>
</evidence>
<reference evidence="3" key="1">
    <citation type="journal article" date="2020" name="Stud. Mycol.">
        <title>101 Dothideomycetes genomes: a test case for predicting lifestyles and emergence of pathogens.</title>
        <authorList>
            <person name="Haridas S."/>
            <person name="Albert R."/>
            <person name="Binder M."/>
            <person name="Bloem J."/>
            <person name="Labutti K."/>
            <person name="Salamov A."/>
            <person name="Andreopoulos B."/>
            <person name="Baker S."/>
            <person name="Barry K."/>
            <person name="Bills G."/>
            <person name="Bluhm B."/>
            <person name="Cannon C."/>
            <person name="Castanera R."/>
            <person name="Culley D."/>
            <person name="Daum C."/>
            <person name="Ezra D."/>
            <person name="Gonzalez J."/>
            <person name="Henrissat B."/>
            <person name="Kuo A."/>
            <person name="Liang C."/>
            <person name="Lipzen A."/>
            <person name="Lutzoni F."/>
            <person name="Magnuson J."/>
            <person name="Mondo S."/>
            <person name="Nolan M."/>
            <person name="Ohm R."/>
            <person name="Pangilinan J."/>
            <person name="Park H.-J."/>
            <person name="Ramirez L."/>
            <person name="Alfaro M."/>
            <person name="Sun H."/>
            <person name="Tritt A."/>
            <person name="Yoshinaga Y."/>
            <person name="Zwiers L.-H."/>
            <person name="Turgeon B."/>
            <person name="Goodwin S."/>
            <person name="Spatafora J."/>
            <person name="Crous P."/>
            <person name="Grigoriev I."/>
        </authorList>
    </citation>
    <scope>NUCLEOTIDE SEQUENCE</scope>
    <source>
        <strain evidence="3">CBS 130266</strain>
    </source>
</reference>
<name>A0A9P4TV21_9PEZI</name>
<protein>
    <recommendedName>
        <fullName evidence="2">BZIP domain-containing protein</fullName>
    </recommendedName>
</protein>
<feature type="domain" description="BZIP" evidence="2">
    <location>
        <begin position="1"/>
        <end position="60"/>
    </location>
</feature>
<dbReference type="PROSITE" id="PS00036">
    <property type="entry name" value="BZIP_BASIC"/>
    <property type="match status" value="1"/>
</dbReference>
<evidence type="ECO:0000313" key="4">
    <source>
        <dbReference type="Proteomes" id="UP000800235"/>
    </source>
</evidence>